<dbReference type="InterPro" id="IPR017871">
    <property type="entry name" value="ABC_transporter-like_CS"/>
</dbReference>
<dbReference type="Gene3D" id="3.40.50.300">
    <property type="entry name" value="P-loop containing nucleotide triphosphate hydrolases"/>
    <property type="match status" value="1"/>
</dbReference>
<dbReference type="PROSITE" id="PS00211">
    <property type="entry name" value="ABC_TRANSPORTER_1"/>
    <property type="match status" value="1"/>
</dbReference>
<feature type="domain" description="ABC transporter" evidence="7">
    <location>
        <begin position="2"/>
        <end position="226"/>
    </location>
</feature>
<dbReference type="InterPro" id="IPR003439">
    <property type="entry name" value="ABC_transporter-like_ATP-bd"/>
</dbReference>
<evidence type="ECO:0000313" key="9">
    <source>
        <dbReference type="Proteomes" id="UP000251891"/>
    </source>
</evidence>
<gene>
    <name evidence="8" type="ORF">DPM19_15605</name>
</gene>
<dbReference type="InterPro" id="IPR003593">
    <property type="entry name" value="AAA+_ATPase"/>
</dbReference>
<dbReference type="AlphaFoldDB" id="A0A365H647"/>
<dbReference type="EMBL" id="QLYX01000006">
    <property type="protein sequence ID" value="RAY14519.1"/>
    <property type="molecule type" value="Genomic_DNA"/>
</dbReference>
<dbReference type="PROSITE" id="PS50893">
    <property type="entry name" value="ABC_TRANSPORTER_2"/>
    <property type="match status" value="1"/>
</dbReference>
<dbReference type="Proteomes" id="UP000251891">
    <property type="component" value="Unassembled WGS sequence"/>
</dbReference>
<dbReference type="Pfam" id="PF00005">
    <property type="entry name" value="ABC_tran"/>
    <property type="match status" value="1"/>
</dbReference>
<evidence type="ECO:0000313" key="8">
    <source>
        <dbReference type="EMBL" id="RAY14519.1"/>
    </source>
</evidence>
<dbReference type="OrthoDB" id="3452254at2"/>
<dbReference type="PANTHER" id="PTHR42711">
    <property type="entry name" value="ABC TRANSPORTER ATP-BINDING PROTEIN"/>
    <property type="match status" value="1"/>
</dbReference>
<keyword evidence="5 8" id="KW-0067">ATP-binding</keyword>
<dbReference type="PANTHER" id="PTHR42711:SF5">
    <property type="entry name" value="ABC TRANSPORTER ATP-BINDING PROTEIN NATA"/>
    <property type="match status" value="1"/>
</dbReference>
<name>A0A365H647_9ACTN</name>
<dbReference type="GO" id="GO:0005886">
    <property type="term" value="C:plasma membrane"/>
    <property type="evidence" value="ECO:0007669"/>
    <property type="project" value="UniProtKB-SubCell"/>
</dbReference>
<evidence type="ECO:0000256" key="3">
    <source>
        <dbReference type="ARBA" id="ARBA00022448"/>
    </source>
</evidence>
<dbReference type="InterPro" id="IPR027417">
    <property type="entry name" value="P-loop_NTPase"/>
</dbReference>
<protein>
    <submittedName>
        <fullName evidence="8">ABC transporter ATP-binding protein</fullName>
    </submittedName>
</protein>
<evidence type="ECO:0000256" key="6">
    <source>
        <dbReference type="ARBA" id="ARBA00023251"/>
    </source>
</evidence>
<dbReference type="SUPFAM" id="SSF52540">
    <property type="entry name" value="P-loop containing nucleoside triphosphate hydrolases"/>
    <property type="match status" value="1"/>
</dbReference>
<evidence type="ECO:0000259" key="7">
    <source>
        <dbReference type="PROSITE" id="PS50893"/>
    </source>
</evidence>
<reference evidence="8 9" key="1">
    <citation type="submission" date="2018-06" db="EMBL/GenBank/DDBJ databases">
        <title>Actinomadura craniellae sp. nov. isolated from marine sponge Craniella sp.</title>
        <authorList>
            <person name="Li L."/>
            <person name="Xu Q.H."/>
            <person name="Lin H.W."/>
            <person name="Lu Y.H."/>
        </authorList>
    </citation>
    <scope>NUCLEOTIDE SEQUENCE [LARGE SCALE GENOMIC DNA]</scope>
    <source>
        <strain evidence="8 9">LHW63021</strain>
    </source>
</reference>
<evidence type="ECO:0000256" key="4">
    <source>
        <dbReference type="ARBA" id="ARBA00022741"/>
    </source>
</evidence>
<dbReference type="SMART" id="SM00382">
    <property type="entry name" value="AAA"/>
    <property type="match status" value="1"/>
</dbReference>
<dbReference type="GO" id="GO:0016887">
    <property type="term" value="F:ATP hydrolysis activity"/>
    <property type="evidence" value="ECO:0007669"/>
    <property type="project" value="InterPro"/>
</dbReference>
<keyword evidence="9" id="KW-1185">Reference proteome</keyword>
<comment type="similarity">
    <text evidence="2">Belongs to the ABC transporter superfamily.</text>
</comment>
<dbReference type="GO" id="GO:0046677">
    <property type="term" value="P:response to antibiotic"/>
    <property type="evidence" value="ECO:0007669"/>
    <property type="project" value="UniProtKB-KW"/>
</dbReference>
<evidence type="ECO:0000256" key="5">
    <source>
        <dbReference type="ARBA" id="ARBA00022840"/>
    </source>
</evidence>
<keyword evidence="6" id="KW-0046">Antibiotic resistance</keyword>
<evidence type="ECO:0000256" key="2">
    <source>
        <dbReference type="ARBA" id="ARBA00005417"/>
    </source>
</evidence>
<evidence type="ECO:0000256" key="1">
    <source>
        <dbReference type="ARBA" id="ARBA00004202"/>
    </source>
</evidence>
<dbReference type="InterPro" id="IPR050763">
    <property type="entry name" value="ABC_transporter_ATP-binding"/>
</dbReference>
<comment type="subcellular location">
    <subcellularLocation>
        <location evidence="1">Cell membrane</location>
        <topology evidence="1">Peripheral membrane protein</topology>
    </subcellularLocation>
</comment>
<proteinExistence type="inferred from homology"/>
<keyword evidence="3" id="KW-0813">Transport</keyword>
<dbReference type="GO" id="GO:0005524">
    <property type="term" value="F:ATP binding"/>
    <property type="evidence" value="ECO:0007669"/>
    <property type="project" value="UniProtKB-KW"/>
</dbReference>
<accession>A0A365H647</accession>
<organism evidence="8 9">
    <name type="scientific">Actinomadura craniellae</name>
    <dbReference type="NCBI Taxonomy" id="2231787"/>
    <lineage>
        <taxon>Bacteria</taxon>
        <taxon>Bacillati</taxon>
        <taxon>Actinomycetota</taxon>
        <taxon>Actinomycetes</taxon>
        <taxon>Streptosporangiales</taxon>
        <taxon>Thermomonosporaceae</taxon>
        <taxon>Actinomadura</taxon>
    </lineage>
</organism>
<keyword evidence="4" id="KW-0547">Nucleotide-binding</keyword>
<comment type="caution">
    <text evidence="8">The sequence shown here is derived from an EMBL/GenBank/DDBJ whole genome shotgun (WGS) entry which is preliminary data.</text>
</comment>
<sequence>MVKRFGEVTAVNGLDLTVPAGICLGLLGANGAGKSTSMRLLTAQARADEGSIEVLGHPVPREAKRVRALMGVVPQQDNLDEELTAQENLEVFAHLYRVPRAGRRAAVDDALALAHLTGKRHTRVDALSGGMRRRLLIARGLVHRPRLVLLDEPTVGLDPQVRAELWGLIDGLRAGGTTVLMSTHYIEEAERLADDCALMSHGRVVARGAPAELIREHAGQRAVEHHGPPDRLAEIEALARAHGLPTRRTGPTVSVLRAEAITPSLADKLGDGVPRAATLEDVFVVLTGETVE</sequence>